<proteinExistence type="predicted"/>
<feature type="compositionally biased region" description="Low complexity" evidence="1">
    <location>
        <begin position="751"/>
        <end position="766"/>
    </location>
</feature>
<reference evidence="2" key="1">
    <citation type="submission" date="2022-08" db="EMBL/GenBank/DDBJ databases">
        <authorList>
            <consortium name="DOE Joint Genome Institute"/>
            <person name="Min B."/>
            <person name="Riley R."/>
            <person name="Sierra-Patev S."/>
            <person name="Naranjo-Ortiz M."/>
            <person name="Looney B."/>
            <person name="Konkel Z."/>
            <person name="Slot J.C."/>
            <person name="Sakamoto Y."/>
            <person name="Steenwyk J.L."/>
            <person name="Rokas A."/>
            <person name="Carro J."/>
            <person name="Camarero S."/>
            <person name="Ferreira P."/>
            <person name="Molpeceres G."/>
            <person name="Ruiz-Duenas F.J."/>
            <person name="Serrano A."/>
            <person name="Henrissat B."/>
            <person name="Drula E."/>
            <person name="Hughes K.W."/>
            <person name="Mata J.L."/>
            <person name="Ishikawa N.K."/>
            <person name="Vargas-Isla R."/>
            <person name="Ushijima S."/>
            <person name="Smith C.A."/>
            <person name="Ahrendt S."/>
            <person name="Andreopoulos W."/>
            <person name="He G."/>
            <person name="Labutti K."/>
            <person name="Lipzen A."/>
            <person name="Ng V."/>
            <person name="Sandor L."/>
            <person name="Barry K."/>
            <person name="Martinez A.T."/>
            <person name="Xiao Y."/>
            <person name="Gibbons J.G."/>
            <person name="Terashima K."/>
            <person name="Hibbett D.S."/>
            <person name="Grigoriev I.V."/>
        </authorList>
    </citation>
    <scope>NUCLEOTIDE SEQUENCE</scope>
    <source>
        <strain evidence="2">TFB9207</strain>
    </source>
</reference>
<evidence type="ECO:0000256" key="1">
    <source>
        <dbReference type="SAM" id="MobiDB-lite"/>
    </source>
</evidence>
<feature type="region of interest" description="Disordered" evidence="1">
    <location>
        <begin position="236"/>
        <end position="355"/>
    </location>
</feature>
<evidence type="ECO:0000313" key="3">
    <source>
        <dbReference type="Proteomes" id="UP001163846"/>
    </source>
</evidence>
<organism evidence="2 3">
    <name type="scientific">Lentinula raphanica</name>
    <dbReference type="NCBI Taxonomy" id="153919"/>
    <lineage>
        <taxon>Eukaryota</taxon>
        <taxon>Fungi</taxon>
        <taxon>Dikarya</taxon>
        <taxon>Basidiomycota</taxon>
        <taxon>Agaricomycotina</taxon>
        <taxon>Agaricomycetes</taxon>
        <taxon>Agaricomycetidae</taxon>
        <taxon>Agaricales</taxon>
        <taxon>Marasmiineae</taxon>
        <taxon>Omphalotaceae</taxon>
        <taxon>Lentinula</taxon>
    </lineage>
</organism>
<feature type="compositionally biased region" description="Basic residues" evidence="1">
    <location>
        <begin position="702"/>
        <end position="719"/>
    </location>
</feature>
<feature type="compositionally biased region" description="Polar residues" evidence="1">
    <location>
        <begin position="305"/>
        <end position="314"/>
    </location>
</feature>
<dbReference type="AlphaFoldDB" id="A0AA38NX29"/>
<feature type="compositionally biased region" description="Acidic residues" evidence="1">
    <location>
        <begin position="824"/>
        <end position="839"/>
    </location>
</feature>
<evidence type="ECO:0000313" key="2">
    <source>
        <dbReference type="EMBL" id="KAJ3832224.1"/>
    </source>
</evidence>
<protein>
    <submittedName>
        <fullName evidence="2">Uncharacterized protein</fullName>
    </submittedName>
</protein>
<comment type="caution">
    <text evidence="2">The sequence shown here is derived from an EMBL/GenBank/DDBJ whole genome shotgun (WGS) entry which is preliminary data.</text>
</comment>
<keyword evidence="3" id="KW-1185">Reference proteome</keyword>
<gene>
    <name evidence="2" type="ORF">F5878DRAFT_666772</name>
</gene>
<dbReference type="EMBL" id="MU807036">
    <property type="protein sequence ID" value="KAJ3832224.1"/>
    <property type="molecule type" value="Genomic_DNA"/>
</dbReference>
<dbReference type="Proteomes" id="UP001163846">
    <property type="component" value="Unassembled WGS sequence"/>
</dbReference>
<sequence length="839" mass="91584">MDYQRGEHTYRDGVNEQEARGQFNGMLYSHQRSARSHSHMPYSSAAMPLEHQRIAHSGSMLSYPTGNQFSHFSSSLSQGAFQLQHHGEPAGSHRHLQHLAASSNPRPGYSSQQATSVMHGKTFTSSPGQLPTSINGIFNGPSGGRRPILQPSVAQNQPAPLKRTQAFSASSTPHTQSVPSFSWQPISVHHPVDTHALSLETVQALANQTATGNSFACPGSSISWLQAGHQGSLSSLLNPHVGRPNVSANGRATASPGSPVNDFKRLPLSPFRPLPTPRQNGGMTPLSSVSPSPTTTGLLYPPSPKGTSSCTTPPSQHPSPAPLSYRPSSSHPDPAPIVRPRLGPAERQIKKRTTDNGFNEAIQAFCDNQDEEIKRIASEWKTSLLYVKKRVRAHRRLRENRKPSLYNALMHKKAQEDHLAGQSVPGTLKERHAAMVEDQDIQDILNDPDGEEAVQAIADMHAFQQAKATGIRSSSKVIDNDVVKTWGDLAQRAQNLSKRTNAATFGFVCSSKVGQNVTRQFFGNGPIEGFLLSKFKMSGAEFVEAAEAYFIYTSSGRTASGMGVKSMQKEASKIIVQGLRDVTGNPKLNMEYDHYEYLIVYEYGVQLMGWPSGVEVVSPHKLTAPDAIKVYQAVESRTCQWRKVDGVQLHQIKKSIDARIKFKELVLPERHQQGKKRSAPNQGGGRATKRKRLSTASGDRSKKSKSKQSKKSTFKRKRRPTDSEEEDLEVGSDNMEEDDDGDSDSDGDNGNGNDNDSNGDNNGNGNDSDDDGTDEAPKAGSKTKRRPSGLSSLKSKRPRVIPTNDDDNSDDSGGFGGSDKEVEKDQEEDSEVDELDQDL</sequence>
<feature type="compositionally biased region" description="Polar residues" evidence="1">
    <location>
        <begin position="165"/>
        <end position="179"/>
    </location>
</feature>
<feature type="compositionally biased region" description="Low complexity" evidence="1">
    <location>
        <begin position="284"/>
        <end position="299"/>
    </location>
</feature>
<feature type="region of interest" description="Disordered" evidence="1">
    <location>
        <begin position="100"/>
        <end position="179"/>
    </location>
</feature>
<accession>A0AA38NX29</accession>
<feature type="region of interest" description="Disordered" evidence="1">
    <location>
        <begin position="667"/>
        <end position="839"/>
    </location>
</feature>
<feature type="compositionally biased region" description="Acidic residues" evidence="1">
    <location>
        <begin position="723"/>
        <end position="747"/>
    </location>
</feature>
<feature type="compositionally biased region" description="Polar residues" evidence="1">
    <location>
        <begin position="246"/>
        <end position="258"/>
    </location>
</feature>
<feature type="compositionally biased region" description="Polar residues" evidence="1">
    <location>
        <begin position="100"/>
        <end position="136"/>
    </location>
</feature>
<name>A0AA38NX29_9AGAR</name>